<comment type="caution">
    <text evidence="1">The sequence shown here is derived from an EMBL/GenBank/DDBJ whole genome shotgun (WGS) entry which is preliminary data.</text>
</comment>
<dbReference type="Proteomes" id="UP001165121">
    <property type="component" value="Unassembled WGS sequence"/>
</dbReference>
<name>A0A9W6XQ89_9STRA</name>
<reference evidence="1" key="1">
    <citation type="submission" date="2023-04" db="EMBL/GenBank/DDBJ databases">
        <title>Phytophthora fragariaefolia NBRC 109709.</title>
        <authorList>
            <person name="Ichikawa N."/>
            <person name="Sato H."/>
            <person name="Tonouchi N."/>
        </authorList>
    </citation>
    <scope>NUCLEOTIDE SEQUENCE</scope>
    <source>
        <strain evidence="1">NBRC 109709</strain>
    </source>
</reference>
<proteinExistence type="predicted"/>
<dbReference type="AlphaFoldDB" id="A0A9W6XQ89"/>
<gene>
    <name evidence="1" type="ORF">Pfra01_001543600</name>
</gene>
<protein>
    <submittedName>
        <fullName evidence="1">Unnamed protein product</fullName>
    </submittedName>
</protein>
<accession>A0A9W6XQ89</accession>
<dbReference type="EMBL" id="BSXT01001669">
    <property type="protein sequence ID" value="GMF44394.1"/>
    <property type="molecule type" value="Genomic_DNA"/>
</dbReference>
<dbReference type="OrthoDB" id="166697at2759"/>
<evidence type="ECO:0000313" key="2">
    <source>
        <dbReference type="Proteomes" id="UP001165121"/>
    </source>
</evidence>
<sequence length="306" mass="33470">MEDLFGSKLKLDLSISYFHLANEIIKRNGVSDLFAGDDGAIRKCKVLVKLLPANFLRKVKNELDSEADLDEILKNYENVQHSGPREGLQQEPGDGGEVLDEAQAEISGSAVARRTSKHEGKPTASNDEAARLCRIRERLPLEGGTVLLEGVISVPFCADSGASMSIMSECVFEKLVEVCPGVACVELEKPITCTTVGDDVEANRAENVQVTLQTVYIGTPVRCLILPGDLGEFPLCKESLASLGIDVDQELELLAAKGQEEDLEESDERKVRSTPELSAELEKLVRALVDKAKQRGFPVDYLRELE</sequence>
<organism evidence="1 2">
    <name type="scientific">Phytophthora fragariaefolia</name>
    <dbReference type="NCBI Taxonomy" id="1490495"/>
    <lineage>
        <taxon>Eukaryota</taxon>
        <taxon>Sar</taxon>
        <taxon>Stramenopiles</taxon>
        <taxon>Oomycota</taxon>
        <taxon>Peronosporomycetes</taxon>
        <taxon>Peronosporales</taxon>
        <taxon>Peronosporaceae</taxon>
        <taxon>Phytophthora</taxon>
    </lineage>
</organism>
<keyword evidence="2" id="KW-1185">Reference proteome</keyword>
<evidence type="ECO:0000313" key="1">
    <source>
        <dbReference type="EMBL" id="GMF44394.1"/>
    </source>
</evidence>